<evidence type="ECO:0000259" key="5">
    <source>
        <dbReference type="Pfam" id="PF22888"/>
    </source>
</evidence>
<keyword evidence="3" id="KW-0732">Signal</keyword>
<dbReference type="PANTHER" id="PTHR43283">
    <property type="entry name" value="BETA-LACTAMASE-RELATED"/>
    <property type="match status" value="1"/>
</dbReference>
<feature type="domain" description="Beta-lactamase-related" evidence="4">
    <location>
        <begin position="47"/>
        <end position="387"/>
    </location>
</feature>
<evidence type="ECO:0000256" key="3">
    <source>
        <dbReference type="SAM" id="SignalP"/>
    </source>
</evidence>
<evidence type="ECO:0000313" key="6">
    <source>
        <dbReference type="EMBL" id="QDI93143.1"/>
    </source>
</evidence>
<sequence length="488" mass="54433">MVTGGFLLLPLLFFNAESSHASPDQADGLKPGSPGSAGMVEQELNDIDDLIQQGIDDRVTPGAVVLTAKNGMIAKEDAYGEVARYLDDDFTEMNNPVDMQTDTIFDVASITKVFTAISAMQLYENGEFDLDDQVANYIPEFNEGDKSEITIRHLITHTSGFEDWVPLYTEADSREEAYDIVFSSELTHEPGSDYVYSDLNMISLAAVIEQITGERLDEYIEKNITEPLGMDDTMFNPPESLQERTAATEYQPDVERGLVWGEVHDENAWVMDGVSGHAGLFSTARDLAVFAQTFLNEGEYGEERILQPETVEKIGTNQLPDSLDDTHGLGWELDQAWYMGDLSESETIGHTGFTGTSVVINPNEQMMAILLTNRVHPTRKGASPNEIREHVADQTAAAIDAWDASHMKSLVEDLDAEGEFSNEEAFQHLHTHLTAVHYYENQEEAEKVITHMEGFQDLIDDQLNNEVISKDAFNILRAQSEDLIETWE</sequence>
<feature type="domain" description="FIMAH" evidence="5">
    <location>
        <begin position="405"/>
        <end position="485"/>
    </location>
</feature>
<dbReference type="OrthoDB" id="9770183at2"/>
<feature type="signal peptide" evidence="3">
    <location>
        <begin position="1"/>
        <end position="21"/>
    </location>
</feature>
<evidence type="ECO:0000256" key="2">
    <source>
        <dbReference type="SAM" id="MobiDB-lite"/>
    </source>
</evidence>
<dbReference type="AlphaFoldDB" id="A0A514LMT9"/>
<reference evidence="7" key="1">
    <citation type="submission" date="2019-01" db="EMBL/GenBank/DDBJ databases">
        <title>Genomic analysis of Salicibibacter sp. NKC3-5.</title>
        <authorList>
            <person name="Oh Y.J."/>
        </authorList>
    </citation>
    <scope>NUCLEOTIDE SEQUENCE [LARGE SCALE GENOMIC DNA]</scope>
    <source>
        <strain evidence="7">NKC3-5</strain>
    </source>
</reference>
<dbReference type="InterPro" id="IPR012338">
    <property type="entry name" value="Beta-lactam/transpept-like"/>
</dbReference>
<organism evidence="6 7">
    <name type="scientific">Salicibibacter halophilus</name>
    <dbReference type="NCBI Taxonomy" id="2502791"/>
    <lineage>
        <taxon>Bacteria</taxon>
        <taxon>Bacillati</taxon>
        <taxon>Bacillota</taxon>
        <taxon>Bacilli</taxon>
        <taxon>Bacillales</taxon>
        <taxon>Bacillaceae</taxon>
        <taxon>Salicibibacter</taxon>
    </lineage>
</organism>
<accession>A0A514LMT9</accession>
<dbReference type="Gene3D" id="3.40.710.10">
    <property type="entry name" value="DD-peptidase/beta-lactamase superfamily"/>
    <property type="match status" value="1"/>
</dbReference>
<protein>
    <submittedName>
        <fullName evidence="6">Serine hydrolase</fullName>
    </submittedName>
</protein>
<feature type="region of interest" description="Disordered" evidence="2">
    <location>
        <begin position="20"/>
        <end position="40"/>
    </location>
</feature>
<dbReference type="InterPro" id="IPR054470">
    <property type="entry name" value="FIMAH_dom"/>
</dbReference>
<dbReference type="PANTHER" id="PTHR43283:SF11">
    <property type="entry name" value="BETA-LACTAMASE-RELATED DOMAIN-CONTAINING PROTEIN"/>
    <property type="match status" value="1"/>
</dbReference>
<evidence type="ECO:0000313" key="7">
    <source>
        <dbReference type="Proteomes" id="UP000319756"/>
    </source>
</evidence>
<dbReference type="GO" id="GO:0016787">
    <property type="term" value="F:hydrolase activity"/>
    <property type="evidence" value="ECO:0007669"/>
    <property type="project" value="UniProtKB-KW"/>
</dbReference>
<dbReference type="Pfam" id="PF00144">
    <property type="entry name" value="Beta-lactamase"/>
    <property type="match status" value="1"/>
</dbReference>
<dbReference type="Pfam" id="PF22888">
    <property type="entry name" value="FIMAH"/>
    <property type="match status" value="1"/>
</dbReference>
<dbReference type="KEGG" id="sale:EPH95_14200"/>
<keyword evidence="7" id="KW-1185">Reference proteome</keyword>
<keyword evidence="1 6" id="KW-0378">Hydrolase</keyword>
<gene>
    <name evidence="6" type="ORF">EPH95_14200</name>
</gene>
<dbReference type="SUPFAM" id="SSF56601">
    <property type="entry name" value="beta-lactamase/transpeptidase-like"/>
    <property type="match status" value="1"/>
</dbReference>
<name>A0A514LMT9_9BACI</name>
<feature type="chain" id="PRO_5021971372" evidence="3">
    <location>
        <begin position="22"/>
        <end position="488"/>
    </location>
</feature>
<evidence type="ECO:0000256" key="1">
    <source>
        <dbReference type="ARBA" id="ARBA00022801"/>
    </source>
</evidence>
<proteinExistence type="predicted"/>
<evidence type="ECO:0000259" key="4">
    <source>
        <dbReference type="Pfam" id="PF00144"/>
    </source>
</evidence>
<dbReference type="Proteomes" id="UP000319756">
    <property type="component" value="Chromosome"/>
</dbReference>
<dbReference type="InterPro" id="IPR001466">
    <property type="entry name" value="Beta-lactam-related"/>
</dbReference>
<dbReference type="InterPro" id="IPR050789">
    <property type="entry name" value="Diverse_Enzym_Activities"/>
</dbReference>
<dbReference type="EMBL" id="CP035485">
    <property type="protein sequence ID" value="QDI93143.1"/>
    <property type="molecule type" value="Genomic_DNA"/>
</dbReference>